<dbReference type="GO" id="GO:0160148">
    <property type="term" value="F:tRNA pseudouridine(55) synthase activity"/>
    <property type="evidence" value="ECO:0007669"/>
    <property type="project" value="UniProtKB-EC"/>
</dbReference>
<dbReference type="GO" id="GO:0006400">
    <property type="term" value="P:tRNA modification"/>
    <property type="evidence" value="ECO:0007669"/>
    <property type="project" value="TreeGrafter"/>
</dbReference>
<evidence type="ECO:0000313" key="10">
    <source>
        <dbReference type="Proteomes" id="UP000054279"/>
    </source>
</evidence>
<dbReference type="Gene3D" id="3.30.2350.10">
    <property type="entry name" value="Pseudouridine synthase"/>
    <property type="match status" value="1"/>
</dbReference>
<dbReference type="InterPro" id="IPR032819">
    <property type="entry name" value="TruB_C"/>
</dbReference>
<dbReference type="SUPFAM" id="SSF55120">
    <property type="entry name" value="Pseudouridine synthase"/>
    <property type="match status" value="1"/>
</dbReference>
<keyword evidence="5" id="KW-0413">Isomerase</keyword>
<accession>A0A0C9UDM2</accession>
<dbReference type="Pfam" id="PF16198">
    <property type="entry name" value="TruB_C_2"/>
    <property type="match status" value="1"/>
</dbReference>
<dbReference type="OrthoDB" id="9995526at2759"/>
<sequence length="351" mass="38801">MPKVSTSTFNSLFGVVKPSGPASMTIVNTIKPLLSSSPLFFPQGEGGKPAIKGKKRGKAALKHMVKIGTGGTLDPLADGVLVLGIGSGTKQLASFLDCVKEYKTTCLLGCETDSYDSQGVRVRVAPWTHVTRENIEAVLDRFRGEIMQTPPIFSALKMDGRPLYEYAREGIPLPRPIPARPVTVHSLEVVDWQAGDSHSYRWPEETMSEEAREKLKKTVESIVPNDAEKPPLDDQPDPAVPEDTEARPPTFTLRMKVSGGTYVRSLAHDIGHAVGSAAHVVTLTRVRQGDFTLEPTVENDRECVPWEVFEEAIKENEEPEEKIVRDENGHRRWEAEVLKRLVLQASEDKDN</sequence>
<feature type="region of interest" description="Disordered" evidence="6">
    <location>
        <begin position="223"/>
        <end position="246"/>
    </location>
</feature>
<dbReference type="AlphaFoldDB" id="A0A0C9UDM2"/>
<evidence type="ECO:0000256" key="2">
    <source>
        <dbReference type="ARBA" id="ARBA00008999"/>
    </source>
</evidence>
<dbReference type="InterPro" id="IPR020103">
    <property type="entry name" value="PsdUridine_synth_cat_dom_sf"/>
</dbReference>
<keyword evidence="10" id="KW-1185">Reference proteome</keyword>
<dbReference type="EMBL" id="KN837138">
    <property type="protein sequence ID" value="KIJ41168.1"/>
    <property type="molecule type" value="Genomic_DNA"/>
</dbReference>
<dbReference type="EC" id="5.4.99.25" evidence="3"/>
<reference evidence="9 10" key="1">
    <citation type="submission" date="2014-06" db="EMBL/GenBank/DDBJ databases">
        <title>Evolutionary Origins and Diversification of the Mycorrhizal Mutualists.</title>
        <authorList>
            <consortium name="DOE Joint Genome Institute"/>
            <consortium name="Mycorrhizal Genomics Consortium"/>
            <person name="Kohler A."/>
            <person name="Kuo A."/>
            <person name="Nagy L.G."/>
            <person name="Floudas D."/>
            <person name="Copeland A."/>
            <person name="Barry K.W."/>
            <person name="Cichocki N."/>
            <person name="Veneault-Fourrey C."/>
            <person name="LaButti K."/>
            <person name="Lindquist E.A."/>
            <person name="Lipzen A."/>
            <person name="Lundell T."/>
            <person name="Morin E."/>
            <person name="Murat C."/>
            <person name="Riley R."/>
            <person name="Ohm R."/>
            <person name="Sun H."/>
            <person name="Tunlid A."/>
            <person name="Henrissat B."/>
            <person name="Grigoriev I.V."/>
            <person name="Hibbett D.S."/>
            <person name="Martin F."/>
        </authorList>
    </citation>
    <scope>NUCLEOTIDE SEQUENCE [LARGE SCALE GENOMIC DNA]</scope>
    <source>
        <strain evidence="9 10">SS14</strain>
    </source>
</reference>
<dbReference type="Proteomes" id="UP000054279">
    <property type="component" value="Unassembled WGS sequence"/>
</dbReference>
<evidence type="ECO:0000259" key="7">
    <source>
        <dbReference type="Pfam" id="PF01509"/>
    </source>
</evidence>
<proteinExistence type="inferred from homology"/>
<dbReference type="InterPro" id="IPR002501">
    <property type="entry name" value="PsdUridine_synth_N"/>
</dbReference>
<dbReference type="GO" id="GO:0005634">
    <property type="term" value="C:nucleus"/>
    <property type="evidence" value="ECO:0007669"/>
    <property type="project" value="TreeGrafter"/>
</dbReference>
<name>A0A0C9UDM2_SPHS4</name>
<dbReference type="InterPro" id="IPR014780">
    <property type="entry name" value="tRNA_psdUridine_synth_TruB"/>
</dbReference>
<evidence type="ECO:0000256" key="1">
    <source>
        <dbReference type="ARBA" id="ARBA00001166"/>
    </source>
</evidence>
<dbReference type="GO" id="GO:1990481">
    <property type="term" value="P:mRNA pseudouridine synthesis"/>
    <property type="evidence" value="ECO:0007669"/>
    <property type="project" value="TreeGrafter"/>
</dbReference>
<feature type="domain" description="tRNA pseudouridylate synthase B C-terminal" evidence="8">
    <location>
        <begin position="264"/>
        <end position="322"/>
    </location>
</feature>
<dbReference type="PANTHER" id="PTHR13767">
    <property type="entry name" value="TRNA-PSEUDOURIDINE SYNTHASE"/>
    <property type="match status" value="1"/>
</dbReference>
<keyword evidence="4" id="KW-0819">tRNA processing</keyword>
<comment type="catalytic activity">
    <reaction evidence="1">
        <text>a uridine in mRNA = a pseudouridine in mRNA</text>
        <dbReference type="Rhea" id="RHEA:56644"/>
        <dbReference type="Rhea" id="RHEA-COMP:14658"/>
        <dbReference type="Rhea" id="RHEA-COMP:14659"/>
        <dbReference type="ChEBI" id="CHEBI:65314"/>
        <dbReference type="ChEBI" id="CHEBI:65315"/>
    </reaction>
</comment>
<dbReference type="GO" id="GO:0003723">
    <property type="term" value="F:RNA binding"/>
    <property type="evidence" value="ECO:0007669"/>
    <property type="project" value="InterPro"/>
</dbReference>
<dbReference type="HAMAP" id="MF_01080">
    <property type="entry name" value="TruB_bact"/>
    <property type="match status" value="1"/>
</dbReference>
<evidence type="ECO:0000313" key="9">
    <source>
        <dbReference type="EMBL" id="KIJ41168.1"/>
    </source>
</evidence>
<feature type="compositionally biased region" description="Acidic residues" evidence="6">
    <location>
        <begin position="234"/>
        <end position="243"/>
    </location>
</feature>
<gene>
    <name evidence="9" type="ORF">M422DRAFT_75609</name>
</gene>
<feature type="domain" description="Pseudouridine synthase II N-terminal" evidence="7">
    <location>
        <begin position="63"/>
        <end position="194"/>
    </location>
</feature>
<dbReference type="NCBIfam" id="TIGR00431">
    <property type="entry name" value="TruB"/>
    <property type="match status" value="1"/>
</dbReference>
<dbReference type="Pfam" id="PF01509">
    <property type="entry name" value="TruB_N"/>
    <property type="match status" value="1"/>
</dbReference>
<comment type="similarity">
    <text evidence="2">Belongs to the pseudouridine synthase TruB family.</text>
</comment>
<dbReference type="HOGENOM" id="CLU_032087_4_2_1"/>
<protein>
    <recommendedName>
        <fullName evidence="3">tRNA pseudouridine(55) synthase</fullName>
        <ecNumber evidence="3">5.4.99.25</ecNumber>
    </recommendedName>
</protein>
<evidence type="ECO:0000256" key="4">
    <source>
        <dbReference type="ARBA" id="ARBA00022694"/>
    </source>
</evidence>
<evidence type="ECO:0000256" key="6">
    <source>
        <dbReference type="SAM" id="MobiDB-lite"/>
    </source>
</evidence>
<evidence type="ECO:0000259" key="8">
    <source>
        <dbReference type="Pfam" id="PF16198"/>
    </source>
</evidence>
<evidence type="ECO:0000256" key="5">
    <source>
        <dbReference type="ARBA" id="ARBA00023235"/>
    </source>
</evidence>
<evidence type="ECO:0000256" key="3">
    <source>
        <dbReference type="ARBA" id="ARBA00012787"/>
    </source>
</evidence>
<organism evidence="9 10">
    <name type="scientific">Sphaerobolus stellatus (strain SS14)</name>
    <dbReference type="NCBI Taxonomy" id="990650"/>
    <lineage>
        <taxon>Eukaryota</taxon>
        <taxon>Fungi</taxon>
        <taxon>Dikarya</taxon>
        <taxon>Basidiomycota</taxon>
        <taxon>Agaricomycotina</taxon>
        <taxon>Agaricomycetes</taxon>
        <taxon>Phallomycetidae</taxon>
        <taxon>Geastrales</taxon>
        <taxon>Sphaerobolaceae</taxon>
        <taxon>Sphaerobolus</taxon>
    </lineage>
</organism>
<dbReference type="PANTHER" id="PTHR13767:SF2">
    <property type="entry name" value="PSEUDOURIDYLATE SYNTHASE TRUB1"/>
    <property type="match status" value="1"/>
</dbReference>